<dbReference type="KEGG" id="edi:EDI_286960"/>
<dbReference type="EMBL" id="DS550436">
    <property type="protein sequence ID" value="EDR23047.1"/>
    <property type="molecule type" value="Genomic_DNA"/>
</dbReference>
<dbReference type="OMA" id="NEECHIP"/>
<dbReference type="RefSeq" id="XP_001740532.1">
    <property type="nucleotide sequence ID" value="XM_001740480.1"/>
</dbReference>
<protein>
    <submittedName>
        <fullName evidence="1">Uncharacterized protein</fullName>
    </submittedName>
</protein>
<gene>
    <name evidence="1" type="ORF">EDI_286960</name>
</gene>
<dbReference type="Proteomes" id="UP000008076">
    <property type="component" value="Unassembled WGS sequence"/>
</dbReference>
<sequence>MKQLDMVYLMKVALHVKDMNDIQNIETINKKCGIAINSLKVNPWFTSERDINKFCNIFNPPTCNCNLLPVDESVLMKVENIRNYKLDSFNHPVKMVNPNNQFNPQHQKMTEEEKERMVKIIQKVESMTCFSNITEEMIELVIQNMKKGIKIRTNEICAKQFDEIFDKMKTEESLYPSEMIIYGRVNNNWIKARENKNIIVIYETREPFESKSEVKIPKGIRVYSSKILLSEPNNETNIKFVRSPVDSLFSNVKLESFDSFRDADISSVRLSIEDIINEENRKKVYKILNDLYANSISINENTQPRSGQNQDLTLFELPRLPEYIKYLCVYSTNSNIVINQQNIEDLEIHSLKPSVEFYLSIPSAEFYPLKFSLELRSVKNLKKLKLNGVNKLKINEMKEEQENKTPNNRRYWKIKEGTNTFPNLEELRLDYCNLNTSLVLNKLKSVEVINCRECKINIKSDCIEKLKLERAIQTQFKLSTNKSTDIYIKEGDTFTLEIESDNEQNIEIIKGNQINVKSKCPINKLIIAESKEVNITGNEKCNTMKVIESTINEIDIKPKRIIFKSIEEYIKVPLKEAEEIYVVSMKDYIFEELFDKCKKLCIDECENCQFIINKNQIKEMKITKCKNTEITGKLDNIEELITIDNEECHIPETKNVIKEDTEIIEMDNTNKDIEIETDKKYIIIRNTHDSNIKIESDINSDVTIENSENIALDGEYEHYGTIQFINCKSNKETLFNNQDNRSKIRCARSISINKCENINFKIDKIKKSIEVIDSKVSIMMIPKDNELNGDTIHIENSELYNFGLYVSWKKAILINSTEIHKIVPHCKEELVMKRVNDTQLMLDQSLKKVEMEECSGIDIKSDVKGKEVKMVRCHNIKIIDTSNSINQIECDNIEVITEQQNEMMRGFGMMGGFIHNNMPMRGFGNGNNMPMGRFIPNNMPMGDDLAMDSVFSQESNDDE</sequence>
<reference evidence="2" key="1">
    <citation type="submission" date="2007-12" db="EMBL/GenBank/DDBJ databases">
        <title>Annotation of Entamoeba dispar SAW760.</title>
        <authorList>
            <person name="Lorenzi H."/>
            <person name="Inman J."/>
            <person name="Schobel S."/>
            <person name="Amedeo P."/>
            <person name="Caler E."/>
        </authorList>
    </citation>
    <scope>NUCLEOTIDE SEQUENCE [LARGE SCALE GENOMIC DNA]</scope>
    <source>
        <strain evidence="2">ATCC PRA-260 / SAW760</strain>
    </source>
</reference>
<keyword evidence="2" id="KW-1185">Reference proteome</keyword>
<dbReference type="AlphaFoldDB" id="B0ER00"/>
<evidence type="ECO:0000313" key="1">
    <source>
        <dbReference type="EMBL" id="EDR23047.1"/>
    </source>
</evidence>
<evidence type="ECO:0000313" key="2">
    <source>
        <dbReference type="Proteomes" id="UP000008076"/>
    </source>
</evidence>
<proteinExistence type="predicted"/>
<dbReference type="VEuPathDB" id="AmoebaDB:EDI_286960"/>
<name>B0ER00_ENTDS</name>
<dbReference type="GeneID" id="5885698"/>
<accession>B0ER00</accession>
<organism evidence="2">
    <name type="scientific">Entamoeba dispar (strain ATCC PRA-260 / SAW760)</name>
    <dbReference type="NCBI Taxonomy" id="370354"/>
    <lineage>
        <taxon>Eukaryota</taxon>
        <taxon>Amoebozoa</taxon>
        <taxon>Evosea</taxon>
        <taxon>Archamoebae</taxon>
        <taxon>Mastigamoebida</taxon>
        <taxon>Entamoebidae</taxon>
        <taxon>Entamoeba</taxon>
    </lineage>
</organism>